<reference evidence="1 2" key="1">
    <citation type="submission" date="2018-01" db="EMBL/GenBank/DDBJ databases">
        <title>Genome sequence of a Cantenovulum-like bacteria.</title>
        <authorList>
            <person name="Tan W.R."/>
            <person name="Lau N.-S."/>
            <person name="Go F."/>
            <person name="Amirul A.-A.A."/>
        </authorList>
    </citation>
    <scope>NUCLEOTIDE SEQUENCE [LARGE SCALE GENOMIC DNA]</scope>
    <source>
        <strain evidence="1 2">CCB-QB4</strain>
    </source>
</reference>
<dbReference type="Proteomes" id="UP000244441">
    <property type="component" value="Chromosome"/>
</dbReference>
<keyword evidence="2" id="KW-1185">Reference proteome</keyword>
<dbReference type="AlphaFoldDB" id="A0A2S0VR84"/>
<dbReference type="RefSeq" id="WP_108602750.1">
    <property type="nucleotide sequence ID" value="NZ_CP026604.1"/>
</dbReference>
<dbReference type="OrthoDB" id="9785445at2"/>
<organism evidence="1 2">
    <name type="scientific">Saccharobesus litoralis</name>
    <dbReference type="NCBI Taxonomy" id="2172099"/>
    <lineage>
        <taxon>Bacteria</taxon>
        <taxon>Pseudomonadati</taxon>
        <taxon>Pseudomonadota</taxon>
        <taxon>Gammaproteobacteria</taxon>
        <taxon>Alteromonadales</taxon>
        <taxon>Alteromonadaceae</taxon>
        <taxon>Saccharobesus</taxon>
    </lineage>
</organism>
<evidence type="ECO:0000313" key="2">
    <source>
        <dbReference type="Proteomes" id="UP000244441"/>
    </source>
</evidence>
<sequence length="177" mass="19800">MSNNAKKLNMLLISACFLLPVLLAYIVLKMGWFNPSSTNKGELLSPLRSHHLAIHSTEKKWLVMYQVPEVCNQQCQNNLYVMQQTHTALGKNQDRVSTVAINASSQLVQGSHLLGISVADISKLSFMHDSPQALYIADPMGNVMMRYQISEDKQQAIMAARDLLKDLNKMLKLSKVG</sequence>
<proteinExistence type="predicted"/>
<dbReference type="KEGG" id="cate:C2869_09730"/>
<gene>
    <name evidence="1" type="ORF">C2869_09730</name>
</gene>
<protein>
    <submittedName>
        <fullName evidence="1">Uncharacterized protein</fullName>
    </submittedName>
</protein>
<name>A0A2S0VR84_9ALTE</name>
<accession>A0A2S0VR84</accession>
<dbReference type="EMBL" id="CP026604">
    <property type="protein sequence ID" value="AWB66692.1"/>
    <property type="molecule type" value="Genomic_DNA"/>
</dbReference>
<evidence type="ECO:0000313" key="1">
    <source>
        <dbReference type="EMBL" id="AWB66692.1"/>
    </source>
</evidence>